<keyword evidence="1 6" id="KW-0963">Cytoplasm</keyword>
<dbReference type="STRING" id="1120920.SAMN03080599_03202"/>
<dbReference type="GO" id="GO:0005737">
    <property type="term" value="C:cytoplasm"/>
    <property type="evidence" value="ECO:0007669"/>
    <property type="project" value="UniProtKB-SubCell"/>
</dbReference>
<dbReference type="GO" id="GO:0141102">
    <property type="term" value="F:tRNA (5-carboxymethylaminomethyluridine(34)-2'-O)-methyltransferase activity"/>
    <property type="evidence" value="ECO:0007669"/>
    <property type="project" value="RHEA"/>
</dbReference>
<dbReference type="Gene3D" id="3.40.1280.10">
    <property type="match status" value="1"/>
</dbReference>
<sequence>MSVEIALYQPEIPPNTGNIARTCAVTGAKLHLIKPLGFSIDEKYVKRAGLDYWHLVDVTVHESLEAFLEVMKGRSLYFSSTKAKKLYTELHYEEDAVLVFGSETRGLPALIHENYQDGLMRIPMLDSKDARSLNLSNAVAIVLFEALRQLEFPGLV</sequence>
<dbReference type="GO" id="GO:0042802">
    <property type="term" value="F:identical protein binding"/>
    <property type="evidence" value="ECO:0007669"/>
    <property type="project" value="UniProtKB-ARBA"/>
</dbReference>
<keyword evidence="2 6" id="KW-0489">Methyltransferase</keyword>
<comment type="function">
    <text evidence="6">Could methylate the ribose at the nucleotide 34 wobble position in tRNA.</text>
</comment>
<keyword evidence="10" id="KW-1185">Reference proteome</keyword>
<reference evidence="9 10" key="1">
    <citation type="submission" date="2016-10" db="EMBL/GenBank/DDBJ databases">
        <authorList>
            <person name="de Groot N.N."/>
        </authorList>
    </citation>
    <scope>NUCLEOTIDE SEQUENCE [LARGE SCALE GENOMIC DNA]</scope>
    <source>
        <strain evidence="9 10">DSM 2784</strain>
    </source>
</reference>
<evidence type="ECO:0000256" key="3">
    <source>
        <dbReference type="ARBA" id="ARBA00022679"/>
    </source>
</evidence>
<dbReference type="PANTHER" id="PTHR42971:SF1">
    <property type="entry name" value="TRNA (CYTIDINE(34)-2'-O)-METHYLTRANSFERASE"/>
    <property type="match status" value="1"/>
</dbReference>
<feature type="binding site" evidence="6 7">
    <location>
        <position position="101"/>
    </location>
    <ligand>
        <name>S-adenosyl-L-methionine</name>
        <dbReference type="ChEBI" id="CHEBI:59789"/>
    </ligand>
</feature>
<organism evidence="9 10">
    <name type="scientific">Acidaminobacter hydrogenoformans DSM 2784</name>
    <dbReference type="NCBI Taxonomy" id="1120920"/>
    <lineage>
        <taxon>Bacteria</taxon>
        <taxon>Bacillati</taxon>
        <taxon>Bacillota</taxon>
        <taxon>Clostridia</taxon>
        <taxon>Peptostreptococcales</taxon>
        <taxon>Acidaminobacteraceae</taxon>
        <taxon>Acidaminobacter</taxon>
    </lineage>
</organism>
<dbReference type="InterPro" id="IPR016914">
    <property type="entry name" value="TrmL"/>
</dbReference>
<evidence type="ECO:0000313" key="10">
    <source>
        <dbReference type="Proteomes" id="UP000199208"/>
    </source>
</evidence>
<dbReference type="Pfam" id="PF00588">
    <property type="entry name" value="SpoU_methylase"/>
    <property type="match status" value="1"/>
</dbReference>
<dbReference type="CDD" id="cd18094">
    <property type="entry name" value="SpoU-like_TrmL"/>
    <property type="match status" value="1"/>
</dbReference>
<name>A0A1G5S6G9_9FIRM</name>
<dbReference type="Proteomes" id="UP000199208">
    <property type="component" value="Unassembled WGS sequence"/>
</dbReference>
<evidence type="ECO:0000256" key="4">
    <source>
        <dbReference type="ARBA" id="ARBA00022691"/>
    </source>
</evidence>
<comment type="caution">
    <text evidence="6">Lacks conserved residue(s) required for the propagation of feature annotation.</text>
</comment>
<dbReference type="InterPro" id="IPR029026">
    <property type="entry name" value="tRNA_m1G_MTases_N"/>
</dbReference>
<feature type="binding site" evidence="6 7">
    <location>
        <position position="122"/>
    </location>
    <ligand>
        <name>S-adenosyl-L-methionine</name>
        <dbReference type="ChEBI" id="CHEBI:59789"/>
    </ligand>
</feature>
<evidence type="ECO:0000259" key="8">
    <source>
        <dbReference type="Pfam" id="PF00588"/>
    </source>
</evidence>
<feature type="domain" description="tRNA/rRNA methyltransferase SpoU type" evidence="8">
    <location>
        <begin position="3"/>
        <end position="144"/>
    </location>
</feature>
<dbReference type="GO" id="GO:0003723">
    <property type="term" value="F:RNA binding"/>
    <property type="evidence" value="ECO:0007669"/>
    <property type="project" value="InterPro"/>
</dbReference>
<dbReference type="NCBIfam" id="TIGR00185">
    <property type="entry name" value="tRNA_yibK_trmL"/>
    <property type="match status" value="1"/>
</dbReference>
<evidence type="ECO:0000256" key="2">
    <source>
        <dbReference type="ARBA" id="ARBA00022603"/>
    </source>
</evidence>
<comment type="similarity">
    <text evidence="6">Belongs to the class IV-like SAM-binding methyltransferase superfamily. RNA methyltransferase TrmH family. TrmL subfamily.</text>
</comment>
<evidence type="ECO:0000256" key="1">
    <source>
        <dbReference type="ARBA" id="ARBA00022490"/>
    </source>
</evidence>
<keyword evidence="4 6" id="KW-0949">S-adenosyl-L-methionine</keyword>
<dbReference type="PIRSF" id="PIRSF029256">
    <property type="entry name" value="SpoU_TrmH_prd"/>
    <property type="match status" value="1"/>
</dbReference>
<dbReference type="InterPro" id="IPR001537">
    <property type="entry name" value="SpoU_MeTrfase"/>
</dbReference>
<gene>
    <name evidence="9" type="ORF">SAMN03080599_03202</name>
</gene>
<evidence type="ECO:0000256" key="6">
    <source>
        <dbReference type="HAMAP-Rule" id="MF_01885"/>
    </source>
</evidence>
<keyword evidence="3 6" id="KW-0808">Transferase</keyword>
<dbReference type="PANTHER" id="PTHR42971">
    <property type="entry name" value="TRNA (CYTIDINE(34)-2'-O)-METHYLTRANSFERASE"/>
    <property type="match status" value="1"/>
</dbReference>
<dbReference type="HAMAP" id="MF_01885">
    <property type="entry name" value="tRNA_methyltr_TrmL"/>
    <property type="match status" value="1"/>
</dbReference>
<dbReference type="RefSeq" id="WP_092593272.1">
    <property type="nucleotide sequence ID" value="NZ_FMWL01000027.1"/>
</dbReference>
<dbReference type="GO" id="GO:0141098">
    <property type="term" value="F:tRNA (cytidine(34)-2'-O)-methyltransferase activity"/>
    <property type="evidence" value="ECO:0007669"/>
    <property type="project" value="RHEA"/>
</dbReference>
<dbReference type="OrthoDB" id="9789043at2"/>
<evidence type="ECO:0000313" key="9">
    <source>
        <dbReference type="EMBL" id="SCZ81954.1"/>
    </source>
</evidence>
<dbReference type="InterPro" id="IPR029028">
    <property type="entry name" value="Alpha/beta_knot_MTases"/>
</dbReference>
<dbReference type="EMBL" id="FMWL01000027">
    <property type="protein sequence ID" value="SCZ81954.1"/>
    <property type="molecule type" value="Genomic_DNA"/>
</dbReference>
<dbReference type="SUPFAM" id="SSF75217">
    <property type="entry name" value="alpha/beta knot"/>
    <property type="match status" value="1"/>
</dbReference>
<dbReference type="AlphaFoldDB" id="A0A1G5S6G9"/>
<evidence type="ECO:0000256" key="5">
    <source>
        <dbReference type="ARBA" id="ARBA00022694"/>
    </source>
</evidence>
<dbReference type="GO" id="GO:0002130">
    <property type="term" value="P:wobble position ribose methylation"/>
    <property type="evidence" value="ECO:0007669"/>
    <property type="project" value="TreeGrafter"/>
</dbReference>
<accession>A0A1G5S6G9</accession>
<evidence type="ECO:0000256" key="7">
    <source>
        <dbReference type="PIRSR" id="PIRSR029256-1"/>
    </source>
</evidence>
<dbReference type="EC" id="2.1.1.207" evidence="6"/>
<feature type="binding site" evidence="6 7">
    <location>
        <position position="132"/>
    </location>
    <ligand>
        <name>S-adenosyl-L-methionine</name>
        <dbReference type="ChEBI" id="CHEBI:59789"/>
    </ligand>
</feature>
<keyword evidence="5 6" id="KW-0819">tRNA processing</keyword>
<comment type="catalytic activity">
    <reaction evidence="6">
        <text>cytidine(34) in tRNA + S-adenosyl-L-methionine = 2'-O-methylcytidine(34) in tRNA + S-adenosyl-L-homocysteine + H(+)</text>
        <dbReference type="Rhea" id="RHEA:43084"/>
        <dbReference type="Rhea" id="RHEA-COMP:10331"/>
        <dbReference type="Rhea" id="RHEA-COMP:10332"/>
        <dbReference type="ChEBI" id="CHEBI:15378"/>
        <dbReference type="ChEBI" id="CHEBI:57856"/>
        <dbReference type="ChEBI" id="CHEBI:59789"/>
        <dbReference type="ChEBI" id="CHEBI:74495"/>
        <dbReference type="ChEBI" id="CHEBI:82748"/>
        <dbReference type="EC" id="2.1.1.207"/>
    </reaction>
</comment>
<proteinExistence type="inferred from homology"/>
<protein>
    <recommendedName>
        <fullName evidence="6">Putative tRNA (cytidine(34)-2'-O)-methyltransferase</fullName>
        <ecNumber evidence="6">2.1.1.207</ecNumber>
    </recommendedName>
    <alternativeName>
        <fullName evidence="6">tRNA (cytidine/uridine-2'-O-)-methyltransferase</fullName>
    </alternativeName>
</protein>
<comment type="subcellular location">
    <subcellularLocation>
        <location evidence="6">Cytoplasm</location>
    </subcellularLocation>
</comment>
<comment type="catalytic activity">
    <reaction evidence="6">
        <text>5-carboxymethylaminomethyluridine(34) in tRNA(Leu) + S-adenosyl-L-methionine = 5-carboxymethylaminomethyl-2'-O-methyluridine(34) in tRNA(Leu) + S-adenosyl-L-homocysteine + H(+)</text>
        <dbReference type="Rhea" id="RHEA:43088"/>
        <dbReference type="Rhea" id="RHEA-COMP:10333"/>
        <dbReference type="Rhea" id="RHEA-COMP:10334"/>
        <dbReference type="ChEBI" id="CHEBI:15378"/>
        <dbReference type="ChEBI" id="CHEBI:57856"/>
        <dbReference type="ChEBI" id="CHEBI:59789"/>
        <dbReference type="ChEBI" id="CHEBI:74508"/>
        <dbReference type="ChEBI" id="CHEBI:74511"/>
        <dbReference type="EC" id="2.1.1.207"/>
    </reaction>
</comment>
<dbReference type="FunFam" id="3.40.1280.10:FF:000002">
    <property type="entry name" value="Peptidylprolyl isomerase"/>
    <property type="match status" value="1"/>
</dbReference>